<dbReference type="InterPro" id="IPR028222">
    <property type="entry name" value="AP5Z1"/>
</dbReference>
<feature type="region of interest" description="Disordered" evidence="1">
    <location>
        <begin position="311"/>
        <end position="333"/>
    </location>
</feature>
<dbReference type="PANTHER" id="PTHR46488">
    <property type="entry name" value="AP-5 COMPLEX SUBUNIT ZETA-1"/>
    <property type="match status" value="1"/>
</dbReference>
<evidence type="ECO:0000259" key="4">
    <source>
        <dbReference type="Pfam" id="PF25154"/>
    </source>
</evidence>
<feature type="domain" description="AP-5 complex subunit zeta-1 C-terminal TPR" evidence="4">
    <location>
        <begin position="522"/>
        <end position="797"/>
    </location>
</feature>
<organism evidence="5 6">
    <name type="scientific">Acropora cervicornis</name>
    <name type="common">Staghorn coral</name>
    <dbReference type="NCBI Taxonomy" id="6130"/>
    <lineage>
        <taxon>Eukaryota</taxon>
        <taxon>Metazoa</taxon>
        <taxon>Cnidaria</taxon>
        <taxon>Anthozoa</taxon>
        <taxon>Hexacorallia</taxon>
        <taxon>Scleractinia</taxon>
        <taxon>Astrocoeniina</taxon>
        <taxon>Acroporidae</taxon>
        <taxon>Acropora</taxon>
    </lineage>
</organism>
<feature type="region of interest" description="Disordered" evidence="1">
    <location>
        <begin position="223"/>
        <end position="265"/>
    </location>
</feature>
<evidence type="ECO:0000256" key="1">
    <source>
        <dbReference type="SAM" id="MobiDB-lite"/>
    </source>
</evidence>
<evidence type="ECO:0000259" key="2">
    <source>
        <dbReference type="Pfam" id="PF14764"/>
    </source>
</evidence>
<proteinExistence type="predicted"/>
<name>A0AAD9R2G8_ACRCE</name>
<gene>
    <name evidence="5" type="ORF">P5673_003310</name>
</gene>
<evidence type="ECO:0000259" key="3">
    <source>
        <dbReference type="Pfam" id="PF25153"/>
    </source>
</evidence>
<accession>A0AAD9R2G8</accession>
<dbReference type="Pfam" id="PF25153">
    <property type="entry name" value="TPR_AP5Z1"/>
    <property type="match status" value="1"/>
</dbReference>
<sequence>MAERTSDPSTVLKQARLLQEPDFKEFCTKVTKNLQSRDRGSECRLRLLCATILQEIIPTSELIIDNVEPPIEEKWIPVIFPLVWVQGQERGYWSKHVPQLIQWLSKPGIPVELQLMSLGSLKLLIYVDDTFTSQDDVGKVSSLMANWLKNASTFSAPNPYQRQLLRGGKTRGSQLVEEVDGTSSRYFFTVLSIAQYCFPDQFLNIHSFSMLRPWLQQPAFTSQIVPSGSPRSPRSPMVSVPVSNSGSTENISESPHLSTSAFPSTLSQSQSTLDNMSIGSHSSASYVIPILQSSPLEPGIQSPIVGQFSENADRDSISSDGGSRPQTPLSFPLDPEEIATKSQAYSAAKRVKHKRSHSNLSFSKLFPPSGQGVKSGQQELKERACEYCLRLLEQSERKPGKQQDAILIEACLVEAIYILDTLCSSDKSLIPKLIEIIRRLYTRVTSDINKWKRVLIPVVQFLLNHGETVVFDPEPACKTLFGPVLNISLVSSNISQGIHGFVTCHVKQGYNSNSGDKIIFGQPSSAEAFLSPEHRSLYSFILRPEAGHGDTIDKLATLHSLLEDTLQQPRVVVSAQIVPVLLNVMFATVLEQAEEETVSRLVPVILERVRLLYPVQHYQREIHELLSQRLVQLCQKYPNLIIRFQQDIMDFVTGLKNLGPTKENFFVHLVWIIGEFASSAHDSGCTVQNIVHYFEAFEALTYEVIMQTAPGKLASRCQDLIQRAILCLSKVVRQKPVLLSDPECYPDVLMRAQELINLLKLPNVAPVILSPDVEVYSGRWHRDSNSSLPLLLRTCDTILAS</sequence>
<dbReference type="SUPFAM" id="SSF48371">
    <property type="entry name" value="ARM repeat"/>
    <property type="match status" value="1"/>
</dbReference>
<feature type="compositionally biased region" description="Polar residues" evidence="1">
    <location>
        <begin position="248"/>
        <end position="265"/>
    </location>
</feature>
<dbReference type="InterPro" id="IPR055450">
    <property type="entry name" value="AP5Z1_ARM"/>
</dbReference>
<dbReference type="PANTHER" id="PTHR46488:SF1">
    <property type="entry name" value="AP-5 COMPLEX SUBUNIT ZETA-1"/>
    <property type="match status" value="1"/>
</dbReference>
<feature type="domain" description="AP-5 complex subunit zeta-1 ARM repeats" evidence="2">
    <location>
        <begin position="408"/>
        <end position="505"/>
    </location>
</feature>
<dbReference type="InterPro" id="IPR016024">
    <property type="entry name" value="ARM-type_fold"/>
</dbReference>
<comment type="caution">
    <text evidence="5">The sequence shown here is derived from an EMBL/GenBank/DDBJ whole genome shotgun (WGS) entry which is preliminary data.</text>
</comment>
<dbReference type="EMBL" id="JARQWQ010000005">
    <property type="protein sequence ID" value="KAK2571899.1"/>
    <property type="molecule type" value="Genomic_DNA"/>
</dbReference>
<reference evidence="5" key="1">
    <citation type="journal article" date="2023" name="G3 (Bethesda)">
        <title>Whole genome assembly and annotation of the endangered Caribbean coral Acropora cervicornis.</title>
        <authorList>
            <person name="Selwyn J.D."/>
            <person name="Vollmer S.V."/>
        </authorList>
    </citation>
    <scope>NUCLEOTIDE SEQUENCE</scope>
    <source>
        <strain evidence="5">K2</strain>
    </source>
</reference>
<dbReference type="Proteomes" id="UP001249851">
    <property type="component" value="Unassembled WGS sequence"/>
</dbReference>
<evidence type="ECO:0000313" key="5">
    <source>
        <dbReference type="EMBL" id="KAK2571899.1"/>
    </source>
</evidence>
<feature type="domain" description="AP-5 complex subunit zeta-1 N-terminal TPR" evidence="3">
    <location>
        <begin position="44"/>
        <end position="219"/>
    </location>
</feature>
<dbReference type="GO" id="GO:0044599">
    <property type="term" value="C:AP-5 adaptor complex"/>
    <property type="evidence" value="ECO:0007669"/>
    <property type="project" value="InterPro"/>
</dbReference>
<feature type="compositionally biased region" description="Low complexity" evidence="1">
    <location>
        <begin position="225"/>
        <end position="247"/>
    </location>
</feature>
<evidence type="ECO:0000313" key="6">
    <source>
        <dbReference type="Proteomes" id="UP001249851"/>
    </source>
</evidence>
<reference evidence="5" key="2">
    <citation type="journal article" date="2023" name="Science">
        <title>Genomic signatures of disease resistance in endangered staghorn corals.</title>
        <authorList>
            <person name="Vollmer S.V."/>
            <person name="Selwyn J.D."/>
            <person name="Despard B.A."/>
            <person name="Roesel C.L."/>
        </authorList>
    </citation>
    <scope>NUCLEOTIDE SEQUENCE</scope>
    <source>
        <strain evidence="5">K2</strain>
    </source>
</reference>
<dbReference type="AlphaFoldDB" id="A0AAD9R2G8"/>
<protein>
    <submittedName>
        <fullName evidence="5">AP-5 complex subunit zeta-1</fullName>
    </submittedName>
</protein>
<dbReference type="Pfam" id="PF14764">
    <property type="entry name" value="SPG48"/>
    <property type="match status" value="1"/>
</dbReference>
<dbReference type="Pfam" id="PF25154">
    <property type="entry name" value="TPR_AP5Z1_C"/>
    <property type="match status" value="1"/>
</dbReference>
<keyword evidence="6" id="KW-1185">Reference proteome</keyword>
<dbReference type="InterPro" id="IPR056856">
    <property type="entry name" value="TPR_AP5Z1_C"/>
</dbReference>
<dbReference type="InterPro" id="IPR056857">
    <property type="entry name" value="TPR_AP5Z1_N"/>
</dbReference>